<keyword evidence="5 11" id="KW-0812">Transmembrane</keyword>
<evidence type="ECO:0000256" key="4">
    <source>
        <dbReference type="ARBA" id="ARBA00022475"/>
    </source>
</evidence>
<dbReference type="EMBL" id="CADIKL010000004">
    <property type="protein sequence ID" value="CAB3780314.1"/>
    <property type="molecule type" value="Genomic_DNA"/>
</dbReference>
<dbReference type="PANTHER" id="PTHR30046">
    <property type="entry name" value="FLAGELLAR M-RING PROTEIN"/>
    <property type="match status" value="1"/>
</dbReference>
<evidence type="ECO:0000256" key="7">
    <source>
        <dbReference type="ARBA" id="ARBA00023136"/>
    </source>
</evidence>
<evidence type="ECO:0000256" key="10">
    <source>
        <dbReference type="SAM" id="MobiDB-lite"/>
    </source>
</evidence>
<dbReference type="InterPro" id="IPR013556">
    <property type="entry name" value="Flag_M-ring_C"/>
</dbReference>
<keyword evidence="4" id="KW-1003">Cell membrane</keyword>
<dbReference type="GO" id="GO:0003774">
    <property type="term" value="F:cytoskeletal motor activity"/>
    <property type="evidence" value="ECO:0007669"/>
    <property type="project" value="InterPro"/>
</dbReference>
<gene>
    <name evidence="14" type="ORF">LMG28688_01007</name>
</gene>
<dbReference type="GO" id="GO:0009431">
    <property type="term" value="C:bacterial-type flagellum basal body, MS ring"/>
    <property type="evidence" value="ECO:0007669"/>
    <property type="project" value="InterPro"/>
</dbReference>
<proteinExistence type="inferred from homology"/>
<feature type="compositionally biased region" description="Low complexity" evidence="10">
    <location>
        <begin position="327"/>
        <end position="339"/>
    </location>
</feature>
<evidence type="ECO:0000313" key="14">
    <source>
        <dbReference type="EMBL" id="CAB3780314.1"/>
    </source>
</evidence>
<feature type="transmembrane region" description="Helical" evidence="11">
    <location>
        <begin position="65"/>
        <end position="84"/>
    </location>
</feature>
<dbReference type="GO" id="GO:0005886">
    <property type="term" value="C:plasma membrane"/>
    <property type="evidence" value="ECO:0007669"/>
    <property type="project" value="UniProtKB-SubCell"/>
</dbReference>
<dbReference type="InterPro" id="IPR043427">
    <property type="entry name" value="YscJ/FliF"/>
</dbReference>
<sequence>MDSSANSLINPDARVGLATSGAAPGVAATGVAGAAGGLAEDLGGGFAQRLGSLSSLRNVRGNPRAPLIVAVAVLVAVVAGLILWSRAPDYKVLYSNLSDRDGGAIITALQAANVPYKLSEGGGAILVPSEQVAEMRLRLAQQGLPKSGSVGFELMDNQKFGISQFAEQVNYQRALEGELEQTIQSIQSVKSARVHLAIPKPSVFVREREAPTASVLVNLYPGRMLDEGQVAAITHMVASAVPDLPVRNVTVADQDGNLLTQSAASAGLDASQLKYVRQVEHDTQARIDAILAPLFGAGNARSQVSADLDFSKLEQTSENYSPNGSPQQAAIRSQQQSIATDSQQSSAGGVPGALSNTPPQPASAPITAPAAGANGAPGATPVSDHRDTTTNYELDKTVRHFSQAPGSIKRLSVAVVVNYQQKVDAKGHATLQPLDAQKLAQVEQLVKDSMGYDAKRGDSVNVVNAAFQQEVDPNANLPWWRQPDMLALAKQLATWLGIGAVALFLYFVMVKPALRRAFPPPAPAAALPGLAGLGGLGGNSEPMLLDGLPSADKLEGAADAEADPALLALENDKHKFERNLEFARSIARQDPKIVATVVKNWVNDER</sequence>
<feature type="transmembrane region" description="Helical" evidence="11">
    <location>
        <begin position="492"/>
        <end position="510"/>
    </location>
</feature>
<name>A0A6J5FLN9_9BURK</name>
<evidence type="ECO:0000256" key="2">
    <source>
        <dbReference type="ARBA" id="ARBA00004651"/>
    </source>
</evidence>
<keyword evidence="8 9" id="KW-0975">Bacterial flagellum</keyword>
<feature type="compositionally biased region" description="Low complexity" evidence="10">
    <location>
        <begin position="363"/>
        <end position="381"/>
    </location>
</feature>
<keyword evidence="7 11" id="KW-0472">Membrane</keyword>
<dbReference type="GO" id="GO:0071973">
    <property type="term" value="P:bacterial-type flagellum-dependent cell motility"/>
    <property type="evidence" value="ECO:0007669"/>
    <property type="project" value="InterPro"/>
</dbReference>
<comment type="subcellular location">
    <subcellularLocation>
        <location evidence="1 9">Bacterial flagellum basal body</location>
    </subcellularLocation>
    <subcellularLocation>
        <location evidence="2">Cell membrane</location>
        <topology evidence="2">Multi-pass membrane protein</topology>
    </subcellularLocation>
</comment>
<evidence type="ECO:0000259" key="13">
    <source>
        <dbReference type="Pfam" id="PF08345"/>
    </source>
</evidence>
<comment type="function">
    <text evidence="9">The M ring may be actively involved in energy transduction.</text>
</comment>
<dbReference type="Proteomes" id="UP000494119">
    <property type="component" value="Unassembled WGS sequence"/>
</dbReference>
<feature type="domain" description="Flagellar M-ring C-terminal" evidence="13">
    <location>
        <begin position="291"/>
        <end position="467"/>
    </location>
</feature>
<dbReference type="Pfam" id="PF08345">
    <property type="entry name" value="YscJ_FliF_C"/>
    <property type="match status" value="1"/>
</dbReference>
<dbReference type="AlphaFoldDB" id="A0A6J5FLN9"/>
<dbReference type="RefSeq" id="WP_129563092.1">
    <property type="nucleotide sequence ID" value="NZ_CADIKL010000004.1"/>
</dbReference>
<feature type="compositionally biased region" description="Polar residues" evidence="10">
    <location>
        <begin position="316"/>
        <end position="326"/>
    </location>
</feature>
<evidence type="ECO:0000256" key="9">
    <source>
        <dbReference type="PIRNR" id="PIRNR004862"/>
    </source>
</evidence>
<keyword evidence="15" id="KW-1185">Reference proteome</keyword>
<feature type="region of interest" description="Disordered" evidence="10">
    <location>
        <begin position="316"/>
        <end position="388"/>
    </location>
</feature>
<dbReference type="PANTHER" id="PTHR30046:SF0">
    <property type="entry name" value="FLAGELLAR M-RING PROTEIN"/>
    <property type="match status" value="1"/>
</dbReference>
<reference evidence="14 15" key="1">
    <citation type="submission" date="2020-04" db="EMBL/GenBank/DDBJ databases">
        <authorList>
            <person name="De Canck E."/>
        </authorList>
    </citation>
    <scope>NUCLEOTIDE SEQUENCE [LARGE SCALE GENOMIC DNA]</scope>
    <source>
        <strain evidence="14 15">LMG 28688</strain>
    </source>
</reference>
<evidence type="ECO:0000256" key="11">
    <source>
        <dbReference type="SAM" id="Phobius"/>
    </source>
</evidence>
<comment type="similarity">
    <text evidence="3 9">Belongs to the FliF family.</text>
</comment>
<accession>A0A6J5FLN9</accession>
<evidence type="ECO:0000256" key="8">
    <source>
        <dbReference type="ARBA" id="ARBA00023143"/>
    </source>
</evidence>
<organism evidence="14 15">
    <name type="scientific">Paraburkholderia caffeinitolerans</name>
    <dbReference type="NCBI Taxonomy" id="1723730"/>
    <lineage>
        <taxon>Bacteria</taxon>
        <taxon>Pseudomonadati</taxon>
        <taxon>Pseudomonadota</taxon>
        <taxon>Betaproteobacteria</taxon>
        <taxon>Burkholderiales</taxon>
        <taxon>Burkholderiaceae</taxon>
        <taxon>Paraburkholderia</taxon>
    </lineage>
</organism>
<dbReference type="NCBIfam" id="TIGR00206">
    <property type="entry name" value="fliF"/>
    <property type="match status" value="1"/>
</dbReference>
<dbReference type="InterPro" id="IPR000067">
    <property type="entry name" value="FlgMring_FliF"/>
</dbReference>
<dbReference type="Pfam" id="PF01514">
    <property type="entry name" value="YscJ_FliF"/>
    <property type="match status" value="1"/>
</dbReference>
<dbReference type="PIRSF" id="PIRSF004862">
    <property type="entry name" value="FliF"/>
    <property type="match status" value="1"/>
</dbReference>
<evidence type="ECO:0000256" key="5">
    <source>
        <dbReference type="ARBA" id="ARBA00022692"/>
    </source>
</evidence>
<dbReference type="InterPro" id="IPR045851">
    <property type="entry name" value="AMP-bd_C_sf"/>
</dbReference>
<keyword evidence="6 11" id="KW-1133">Transmembrane helix</keyword>
<evidence type="ECO:0000256" key="3">
    <source>
        <dbReference type="ARBA" id="ARBA00007971"/>
    </source>
</evidence>
<protein>
    <recommendedName>
        <fullName evidence="9">Flagellar M-ring protein</fullName>
    </recommendedName>
</protein>
<feature type="domain" description="Flagellar M-ring N-terminal" evidence="12">
    <location>
        <begin position="86"/>
        <end position="260"/>
    </location>
</feature>
<evidence type="ECO:0000259" key="12">
    <source>
        <dbReference type="Pfam" id="PF01514"/>
    </source>
</evidence>
<evidence type="ECO:0000256" key="1">
    <source>
        <dbReference type="ARBA" id="ARBA00004117"/>
    </source>
</evidence>
<dbReference type="InterPro" id="IPR006182">
    <property type="entry name" value="FliF_N_dom"/>
</dbReference>
<dbReference type="PRINTS" id="PR01009">
    <property type="entry name" value="FLGMRINGFLIF"/>
</dbReference>
<dbReference type="Gene3D" id="3.30.300.30">
    <property type="match status" value="1"/>
</dbReference>
<evidence type="ECO:0000256" key="6">
    <source>
        <dbReference type="ARBA" id="ARBA00022989"/>
    </source>
</evidence>
<evidence type="ECO:0000313" key="15">
    <source>
        <dbReference type="Proteomes" id="UP000494119"/>
    </source>
</evidence>